<keyword evidence="1" id="KW-1133">Transmembrane helix</keyword>
<sequence length="183" mass="20026">MSVDLAYGRNRGPGRTVALVVTALLAVGAMVVTVGWSDARRWWDAQPRTAVVPDDDGVATIGDVAFRLSSFERLASIDTGFEIWQAPAGTQLWRVETEVVAQGEEASACDLELLTADGRVFTRSDQAPAADVASWSFYCGYDEEDGPTQIVDFLLPADAEPVQVRIYSQFDTLPRYWAFDVDA</sequence>
<name>C5BX49_BEUC1</name>
<dbReference type="AlphaFoldDB" id="C5BX49"/>
<evidence type="ECO:0000313" key="3">
    <source>
        <dbReference type="Proteomes" id="UP000007962"/>
    </source>
</evidence>
<dbReference type="Proteomes" id="UP000007962">
    <property type="component" value="Chromosome"/>
</dbReference>
<evidence type="ECO:0000256" key="1">
    <source>
        <dbReference type="SAM" id="Phobius"/>
    </source>
</evidence>
<dbReference type="KEGG" id="bcv:Bcav_0461"/>
<protein>
    <recommendedName>
        <fullName evidence="4">DUF4352 domain-containing protein</fullName>
    </recommendedName>
</protein>
<feature type="transmembrane region" description="Helical" evidence="1">
    <location>
        <begin position="16"/>
        <end position="36"/>
    </location>
</feature>
<accession>C5BX49</accession>
<reference evidence="2 3" key="1">
    <citation type="journal article" date="2009" name="Stand. Genomic Sci.">
        <title>Complete genome sequence of Beutenbergia cavernae type strain (HKI 0122).</title>
        <authorList>
            <person name="Land M."/>
            <person name="Pukall R."/>
            <person name="Abt B."/>
            <person name="Goker M."/>
            <person name="Rohde M."/>
            <person name="Glavina Del Rio T."/>
            <person name="Tice H."/>
            <person name="Copeland A."/>
            <person name="Cheng J.F."/>
            <person name="Lucas S."/>
            <person name="Chen F."/>
            <person name="Nolan M."/>
            <person name="Bruce D."/>
            <person name="Goodwin L."/>
            <person name="Pitluck S."/>
            <person name="Ivanova N."/>
            <person name="Mavromatis K."/>
            <person name="Ovchinnikova G."/>
            <person name="Pati A."/>
            <person name="Chen A."/>
            <person name="Palaniappan K."/>
            <person name="Hauser L."/>
            <person name="Chang Y.J."/>
            <person name="Jefferies C.C."/>
            <person name="Saunders E."/>
            <person name="Brettin T."/>
            <person name="Detter J.C."/>
            <person name="Han C."/>
            <person name="Chain P."/>
            <person name="Bristow J."/>
            <person name="Eisen J.A."/>
            <person name="Markowitz V."/>
            <person name="Hugenholtz P."/>
            <person name="Kyrpides N.C."/>
            <person name="Klenk H.P."/>
            <person name="Lapidus A."/>
        </authorList>
    </citation>
    <scope>NUCLEOTIDE SEQUENCE [LARGE SCALE GENOMIC DNA]</scope>
    <source>
        <strain evidence="3">ATCC BAA-8 / DSM 12333 / NBRC 16432</strain>
    </source>
</reference>
<evidence type="ECO:0000313" key="2">
    <source>
        <dbReference type="EMBL" id="ACQ78724.1"/>
    </source>
</evidence>
<dbReference type="STRING" id="471853.Bcav_0461"/>
<dbReference type="OrthoDB" id="5183945at2"/>
<gene>
    <name evidence="2" type="ordered locus">Bcav_0461</name>
</gene>
<organism evidence="2 3">
    <name type="scientific">Beutenbergia cavernae (strain ATCC BAA-8 / DSM 12333 / CCUG 43141 / JCM 11478 / NBRC 16432 / NCIMB 13614 / HKI 0122)</name>
    <dbReference type="NCBI Taxonomy" id="471853"/>
    <lineage>
        <taxon>Bacteria</taxon>
        <taxon>Bacillati</taxon>
        <taxon>Actinomycetota</taxon>
        <taxon>Actinomycetes</taxon>
        <taxon>Micrococcales</taxon>
        <taxon>Beutenbergiaceae</taxon>
        <taxon>Beutenbergia</taxon>
    </lineage>
</organism>
<dbReference type="EMBL" id="CP001618">
    <property type="protein sequence ID" value="ACQ78724.1"/>
    <property type="molecule type" value="Genomic_DNA"/>
</dbReference>
<keyword evidence="3" id="KW-1185">Reference proteome</keyword>
<dbReference type="HOGENOM" id="CLU_1472482_0_0_11"/>
<keyword evidence="1" id="KW-0472">Membrane</keyword>
<evidence type="ECO:0008006" key="4">
    <source>
        <dbReference type="Google" id="ProtNLM"/>
    </source>
</evidence>
<keyword evidence="1" id="KW-0812">Transmembrane</keyword>
<proteinExistence type="predicted"/>
<dbReference type="eggNOG" id="ENOG502ZKYE">
    <property type="taxonomic scope" value="Bacteria"/>
</dbReference>
<dbReference type="RefSeq" id="WP_012725504.1">
    <property type="nucleotide sequence ID" value="NC_012669.1"/>
</dbReference>